<feature type="coiled-coil region" evidence="2">
    <location>
        <begin position="1"/>
        <end position="63"/>
    </location>
</feature>
<evidence type="ECO:0000313" key="4">
    <source>
        <dbReference type="Proteomes" id="UP001194580"/>
    </source>
</evidence>
<proteinExistence type="predicted"/>
<name>A0AAD4HAC0_9FUNG</name>
<comment type="caution">
    <text evidence="3">The sequence shown here is derived from an EMBL/GenBank/DDBJ whole genome shotgun (WGS) entry which is preliminary data.</text>
</comment>
<evidence type="ECO:0000313" key="3">
    <source>
        <dbReference type="EMBL" id="KAG0278614.1"/>
    </source>
</evidence>
<dbReference type="AlphaFoldDB" id="A0AAD4HAC0"/>
<protein>
    <recommendedName>
        <fullName evidence="5">Tropomyosin</fullName>
    </recommendedName>
</protein>
<keyword evidence="4" id="KW-1185">Reference proteome</keyword>
<dbReference type="EMBL" id="JAAAIL010000182">
    <property type="protein sequence ID" value="KAG0278614.1"/>
    <property type="molecule type" value="Genomic_DNA"/>
</dbReference>
<dbReference type="SUPFAM" id="SSF57997">
    <property type="entry name" value="Tropomyosin"/>
    <property type="match status" value="1"/>
</dbReference>
<dbReference type="Proteomes" id="UP001194580">
    <property type="component" value="Unassembled WGS sequence"/>
</dbReference>
<feature type="non-terminal residue" evidence="3">
    <location>
        <position position="1"/>
    </location>
</feature>
<dbReference type="Pfam" id="PF00261">
    <property type="entry name" value="Tropomyosin"/>
    <property type="match status" value="1"/>
</dbReference>
<keyword evidence="1 2" id="KW-0175">Coiled coil</keyword>
<evidence type="ECO:0008006" key="5">
    <source>
        <dbReference type="Google" id="ProtNLM"/>
    </source>
</evidence>
<dbReference type="InterPro" id="IPR000533">
    <property type="entry name" value="Tropomyosin"/>
</dbReference>
<sequence length="63" mass="6891">MDKFKEKIASIRAEADGALARAEDAERDLAASKAEVSAKEQEAISLNNRITLLESQLEQAETD</sequence>
<evidence type="ECO:0000256" key="2">
    <source>
        <dbReference type="SAM" id="Coils"/>
    </source>
</evidence>
<evidence type="ECO:0000256" key="1">
    <source>
        <dbReference type="ARBA" id="ARBA00023054"/>
    </source>
</evidence>
<dbReference type="Gene3D" id="1.20.5.340">
    <property type="match status" value="1"/>
</dbReference>
<accession>A0AAD4HAC0</accession>
<reference evidence="3" key="1">
    <citation type="journal article" date="2020" name="Fungal Divers.">
        <title>Resolving the Mortierellaceae phylogeny through synthesis of multi-gene phylogenetics and phylogenomics.</title>
        <authorList>
            <person name="Vandepol N."/>
            <person name="Liber J."/>
            <person name="Desiro A."/>
            <person name="Na H."/>
            <person name="Kennedy M."/>
            <person name="Barry K."/>
            <person name="Grigoriev I.V."/>
            <person name="Miller A.N."/>
            <person name="O'Donnell K."/>
            <person name="Stajich J.E."/>
            <person name="Bonito G."/>
        </authorList>
    </citation>
    <scope>NUCLEOTIDE SEQUENCE</scope>
    <source>
        <strain evidence="3">NRRL 28262</strain>
    </source>
</reference>
<gene>
    <name evidence="3" type="ORF">BGZ95_003560</name>
</gene>
<organism evidence="3 4">
    <name type="scientific">Linnemannia exigua</name>
    <dbReference type="NCBI Taxonomy" id="604196"/>
    <lineage>
        <taxon>Eukaryota</taxon>
        <taxon>Fungi</taxon>
        <taxon>Fungi incertae sedis</taxon>
        <taxon>Mucoromycota</taxon>
        <taxon>Mortierellomycotina</taxon>
        <taxon>Mortierellomycetes</taxon>
        <taxon>Mortierellales</taxon>
        <taxon>Mortierellaceae</taxon>
        <taxon>Linnemannia</taxon>
    </lineage>
</organism>